<evidence type="ECO:0000313" key="9">
    <source>
        <dbReference type="Proteomes" id="UP000245252"/>
    </source>
</evidence>
<feature type="transmembrane region" description="Helical" evidence="6">
    <location>
        <begin position="215"/>
        <end position="235"/>
    </location>
</feature>
<dbReference type="InterPro" id="IPR000620">
    <property type="entry name" value="EamA_dom"/>
</dbReference>
<proteinExistence type="inferred from homology"/>
<keyword evidence="4 6" id="KW-1133">Transmembrane helix</keyword>
<keyword evidence="5 6" id="KW-0472">Membrane</keyword>
<evidence type="ECO:0000256" key="5">
    <source>
        <dbReference type="ARBA" id="ARBA00023136"/>
    </source>
</evidence>
<dbReference type="AlphaFoldDB" id="A0A2U2DLC7"/>
<keyword evidence="3 6" id="KW-0812">Transmembrane</keyword>
<dbReference type="Proteomes" id="UP000245252">
    <property type="component" value="Unassembled WGS sequence"/>
</dbReference>
<feature type="domain" description="EamA" evidence="7">
    <location>
        <begin position="160"/>
        <end position="287"/>
    </location>
</feature>
<feature type="transmembrane region" description="Helical" evidence="6">
    <location>
        <begin position="155"/>
        <end position="176"/>
    </location>
</feature>
<dbReference type="GO" id="GO:0016020">
    <property type="term" value="C:membrane"/>
    <property type="evidence" value="ECO:0007669"/>
    <property type="project" value="UniProtKB-SubCell"/>
</dbReference>
<feature type="domain" description="EamA" evidence="7">
    <location>
        <begin position="11"/>
        <end position="143"/>
    </location>
</feature>
<dbReference type="EMBL" id="QFBC01000012">
    <property type="protein sequence ID" value="PWE54070.1"/>
    <property type="molecule type" value="Genomic_DNA"/>
</dbReference>
<protein>
    <submittedName>
        <fullName evidence="8">EamA/RhaT family transporter</fullName>
    </submittedName>
</protein>
<dbReference type="InterPro" id="IPR037185">
    <property type="entry name" value="EmrE-like"/>
</dbReference>
<comment type="caution">
    <text evidence="8">The sequence shown here is derived from an EMBL/GenBank/DDBJ whole genome shotgun (WGS) entry which is preliminary data.</text>
</comment>
<dbReference type="PANTHER" id="PTHR22911:SF6">
    <property type="entry name" value="SOLUTE CARRIER FAMILY 35 MEMBER G1"/>
    <property type="match status" value="1"/>
</dbReference>
<dbReference type="PANTHER" id="PTHR22911">
    <property type="entry name" value="ACYL-MALONYL CONDENSING ENZYME-RELATED"/>
    <property type="match status" value="1"/>
</dbReference>
<gene>
    <name evidence="8" type="ORF">DEM27_22445</name>
</gene>
<dbReference type="SUPFAM" id="SSF103481">
    <property type="entry name" value="Multidrug resistance efflux transporter EmrE"/>
    <property type="match status" value="2"/>
</dbReference>
<accession>A0A2U2DLC7</accession>
<evidence type="ECO:0000313" key="8">
    <source>
        <dbReference type="EMBL" id="PWE54070.1"/>
    </source>
</evidence>
<evidence type="ECO:0000256" key="3">
    <source>
        <dbReference type="ARBA" id="ARBA00022692"/>
    </source>
</evidence>
<comment type="subcellular location">
    <subcellularLocation>
        <location evidence="1">Membrane</location>
        <topology evidence="1">Multi-pass membrane protein</topology>
    </subcellularLocation>
</comment>
<feature type="transmembrane region" description="Helical" evidence="6">
    <location>
        <begin position="72"/>
        <end position="90"/>
    </location>
</feature>
<evidence type="ECO:0000256" key="2">
    <source>
        <dbReference type="ARBA" id="ARBA00009853"/>
    </source>
</evidence>
<evidence type="ECO:0000256" key="4">
    <source>
        <dbReference type="ARBA" id="ARBA00022989"/>
    </source>
</evidence>
<keyword evidence="9" id="KW-1185">Reference proteome</keyword>
<reference evidence="8 9" key="1">
    <citation type="submission" date="2018-05" db="EMBL/GenBank/DDBJ databases">
        <title>The draft genome of strain NS-104.</title>
        <authorList>
            <person name="Hang P."/>
            <person name="Jiang J."/>
        </authorList>
    </citation>
    <scope>NUCLEOTIDE SEQUENCE [LARGE SCALE GENOMIC DNA]</scope>
    <source>
        <strain evidence="8 9">NS-104</strain>
    </source>
</reference>
<dbReference type="OrthoDB" id="8478051at2"/>
<evidence type="ECO:0000256" key="6">
    <source>
        <dbReference type="SAM" id="Phobius"/>
    </source>
</evidence>
<dbReference type="Pfam" id="PF00892">
    <property type="entry name" value="EamA"/>
    <property type="match status" value="2"/>
</dbReference>
<dbReference type="RefSeq" id="WP_109460477.1">
    <property type="nucleotide sequence ID" value="NZ_QFBC01000012.1"/>
</dbReference>
<feature type="transmembrane region" description="Helical" evidence="6">
    <location>
        <begin position="12"/>
        <end position="31"/>
    </location>
</feature>
<feature type="transmembrane region" description="Helical" evidence="6">
    <location>
        <begin position="128"/>
        <end position="149"/>
    </location>
</feature>
<organism evidence="8 9">
    <name type="scientific">Metarhizobium album</name>
    <dbReference type="NCBI Taxonomy" id="2182425"/>
    <lineage>
        <taxon>Bacteria</taxon>
        <taxon>Pseudomonadati</taxon>
        <taxon>Pseudomonadota</taxon>
        <taxon>Alphaproteobacteria</taxon>
        <taxon>Hyphomicrobiales</taxon>
        <taxon>Rhizobiaceae</taxon>
        <taxon>Metarhizobium</taxon>
    </lineage>
</organism>
<evidence type="ECO:0000259" key="7">
    <source>
        <dbReference type="Pfam" id="PF00892"/>
    </source>
</evidence>
<name>A0A2U2DLC7_9HYPH</name>
<comment type="similarity">
    <text evidence="2">Belongs to the drug/metabolite transporter (DMT) superfamily. 10 TMS drug/metabolite exporter (DME) (TC 2.A.7.3) family.</text>
</comment>
<sequence length="303" mass="32727">MKTGWSRNAEAIVWVTIATALFSIIFASGKFAGELAPPLQVNVMRYMGGAATLIVLASFQRQKLSSYRSGRPLFHFIRTVFGVSGGLTIIQSSTDMPIVDATAISLLYVVFVVLLGVMILGERLGWRHVAGILACFAGAALVVTSRGAFRHVDVAYIAPALLALFGALLLAVEGIMIKLLAQSDRPMVVMLHVNIFGLLLLAVPAWFVWQPVTVWQALPYVLLGPMGIAAQYCVIRGYRMADLSVVGPVDYSWLIFASLIGLLFFNEIPTVGVATGCAFIVLGGVVLATIKPRPEKQSLFELQ</sequence>
<feature type="transmembrane region" description="Helical" evidence="6">
    <location>
        <begin position="271"/>
        <end position="290"/>
    </location>
</feature>
<evidence type="ECO:0000256" key="1">
    <source>
        <dbReference type="ARBA" id="ARBA00004141"/>
    </source>
</evidence>
<feature type="transmembrane region" description="Helical" evidence="6">
    <location>
        <begin position="102"/>
        <end position="121"/>
    </location>
</feature>
<feature type="transmembrane region" description="Helical" evidence="6">
    <location>
        <begin position="188"/>
        <end position="209"/>
    </location>
</feature>
<feature type="transmembrane region" description="Helical" evidence="6">
    <location>
        <begin position="247"/>
        <end position="265"/>
    </location>
</feature>
<feature type="transmembrane region" description="Helical" evidence="6">
    <location>
        <begin position="43"/>
        <end position="60"/>
    </location>
</feature>